<gene>
    <name evidence="2" type="ORF">FNK824_LOCUS43160</name>
</gene>
<accession>A0A820MM59</accession>
<name>A0A820MM59_9BILA</name>
<evidence type="ECO:0000313" key="2">
    <source>
        <dbReference type="EMBL" id="CAF4376361.1"/>
    </source>
</evidence>
<evidence type="ECO:0000256" key="1">
    <source>
        <dbReference type="SAM" id="MobiDB-lite"/>
    </source>
</evidence>
<feature type="region of interest" description="Disordered" evidence="1">
    <location>
        <begin position="1"/>
        <end position="59"/>
    </location>
</feature>
<dbReference type="Proteomes" id="UP000663874">
    <property type="component" value="Unassembled WGS sequence"/>
</dbReference>
<comment type="caution">
    <text evidence="2">The sequence shown here is derived from an EMBL/GenBank/DDBJ whole genome shotgun (WGS) entry which is preliminary data.</text>
</comment>
<feature type="non-terminal residue" evidence="2">
    <location>
        <position position="1"/>
    </location>
</feature>
<feature type="compositionally biased region" description="Low complexity" evidence="1">
    <location>
        <begin position="20"/>
        <end position="38"/>
    </location>
</feature>
<proteinExistence type="predicted"/>
<evidence type="ECO:0000313" key="3">
    <source>
        <dbReference type="Proteomes" id="UP000663874"/>
    </source>
</evidence>
<feature type="compositionally biased region" description="Polar residues" evidence="1">
    <location>
        <begin position="49"/>
        <end position="59"/>
    </location>
</feature>
<sequence>PTSVNSLFRIPRKSSSQEVTTKPKTEPTTTTTNTSSSPVLGKAPLLPTPGNNNIATMQK</sequence>
<reference evidence="2" key="1">
    <citation type="submission" date="2021-02" db="EMBL/GenBank/DDBJ databases">
        <authorList>
            <person name="Nowell W R."/>
        </authorList>
    </citation>
    <scope>NUCLEOTIDE SEQUENCE</scope>
</reference>
<dbReference type="AlphaFoldDB" id="A0A820MM59"/>
<dbReference type="EMBL" id="CAJOBE010057479">
    <property type="protein sequence ID" value="CAF4376361.1"/>
    <property type="molecule type" value="Genomic_DNA"/>
</dbReference>
<protein>
    <submittedName>
        <fullName evidence="2">Uncharacterized protein</fullName>
    </submittedName>
</protein>
<organism evidence="2 3">
    <name type="scientific">Rotaria sordida</name>
    <dbReference type="NCBI Taxonomy" id="392033"/>
    <lineage>
        <taxon>Eukaryota</taxon>
        <taxon>Metazoa</taxon>
        <taxon>Spiralia</taxon>
        <taxon>Gnathifera</taxon>
        <taxon>Rotifera</taxon>
        <taxon>Eurotatoria</taxon>
        <taxon>Bdelloidea</taxon>
        <taxon>Philodinida</taxon>
        <taxon>Philodinidae</taxon>
        <taxon>Rotaria</taxon>
    </lineage>
</organism>